<evidence type="ECO:0000313" key="5">
    <source>
        <dbReference type="EMBL" id="RDU66509.1"/>
    </source>
</evidence>
<keyword evidence="1" id="KW-0808">Transferase</keyword>
<feature type="domain" description="Beta-ketoacyl-[acyl-carrier-protein] synthase III C-terminal" evidence="3">
    <location>
        <begin position="256"/>
        <end position="341"/>
    </location>
</feature>
<sequence length="356" mass="39788">MNCTLNNVSIRHITSILPSLKKDNFTNPYFDEKEIKKIIKTTGVKTRYELARDKECDETLLDLYVESGLDTLQKLDWSKDSIDGVIVVSQQHEYKLPATACILQDRLGLHKECLAYDVAMGCSGYVYGLYVAMSHIAASGGEVKRILLFVGDAPSNVTYHKNKSIAMLFGDAGSCTAIEYNPNAKQSYFRFKTLGEGYKAIILPYGGLKQPLDSKSFDEFIDEDGNVNIPSCSLIKGIEVFDFTIEEVPSNIEAILHFAKLQSNDIERYYLHQANKMINEYLINKMQVASKSPINIDKFGNTSCVSIPLLLCHNPHNHIAESRSLFAGFGVGLSVAIAILQDLDFSTNILYHTKEK</sequence>
<dbReference type="GO" id="GO:0006633">
    <property type="term" value="P:fatty acid biosynthetic process"/>
    <property type="evidence" value="ECO:0007669"/>
    <property type="project" value="InterPro"/>
</dbReference>
<dbReference type="GO" id="GO:0044550">
    <property type="term" value="P:secondary metabolite biosynthetic process"/>
    <property type="evidence" value="ECO:0007669"/>
    <property type="project" value="TreeGrafter"/>
</dbReference>
<dbReference type="GO" id="GO:0004315">
    <property type="term" value="F:3-oxoacyl-[acyl-carrier-protein] synthase activity"/>
    <property type="evidence" value="ECO:0007669"/>
    <property type="project" value="InterPro"/>
</dbReference>
<dbReference type="OrthoDB" id="9815506at2"/>
<comment type="caution">
    <text evidence="5">The sequence shown here is derived from an EMBL/GenBank/DDBJ whole genome shotgun (WGS) entry which is preliminary data.</text>
</comment>
<dbReference type="InterPro" id="IPR013747">
    <property type="entry name" value="ACP_syn_III_C"/>
</dbReference>
<reference evidence="5 6" key="1">
    <citation type="submission" date="2018-04" db="EMBL/GenBank/DDBJ databases">
        <title>Novel Campyloabacter and Helicobacter Species and Strains.</title>
        <authorList>
            <person name="Mannion A.J."/>
            <person name="Shen Z."/>
            <person name="Fox J.G."/>
        </authorList>
    </citation>
    <scope>NUCLEOTIDE SEQUENCE [LARGE SCALE GENOMIC DNA]</scope>
    <source>
        <strain evidence="5 6">MIT 17-337</strain>
    </source>
</reference>
<name>A0A3D8IMN3_9HELI</name>
<dbReference type="AlphaFoldDB" id="A0A3D8IMN3"/>
<dbReference type="RefSeq" id="WP_115542631.1">
    <property type="nucleotide sequence ID" value="NZ_NXLQ01000004.1"/>
</dbReference>
<dbReference type="Pfam" id="PF08545">
    <property type="entry name" value="ACP_syn_III"/>
    <property type="match status" value="1"/>
</dbReference>
<protein>
    <submittedName>
        <fullName evidence="5">3-ketoacyl-ACP synthase</fullName>
    </submittedName>
</protein>
<evidence type="ECO:0000313" key="6">
    <source>
        <dbReference type="Proteomes" id="UP000256379"/>
    </source>
</evidence>
<gene>
    <name evidence="5" type="ORF">CQA53_03440</name>
</gene>
<dbReference type="PANTHER" id="PTHR34069">
    <property type="entry name" value="3-OXOACYL-[ACYL-CARRIER-PROTEIN] SYNTHASE 3"/>
    <property type="match status" value="1"/>
</dbReference>
<keyword evidence="6" id="KW-1185">Reference proteome</keyword>
<dbReference type="SUPFAM" id="SSF53901">
    <property type="entry name" value="Thiolase-like"/>
    <property type="match status" value="2"/>
</dbReference>
<dbReference type="EMBL" id="NXLQ01000004">
    <property type="protein sequence ID" value="RDU66509.1"/>
    <property type="molecule type" value="Genomic_DNA"/>
</dbReference>
<accession>A0A3D8IMN3</accession>
<dbReference type="PANTHER" id="PTHR34069:SF2">
    <property type="entry name" value="BETA-KETOACYL-[ACYL-CARRIER-PROTEIN] SYNTHASE III"/>
    <property type="match status" value="1"/>
</dbReference>
<organism evidence="5 6">
    <name type="scientific">Helicobacter didelphidarum</name>
    <dbReference type="NCBI Taxonomy" id="2040648"/>
    <lineage>
        <taxon>Bacteria</taxon>
        <taxon>Pseudomonadati</taxon>
        <taxon>Campylobacterota</taxon>
        <taxon>Epsilonproteobacteria</taxon>
        <taxon>Campylobacterales</taxon>
        <taxon>Helicobacteraceae</taxon>
        <taxon>Helicobacter</taxon>
    </lineage>
</organism>
<evidence type="ECO:0000259" key="4">
    <source>
        <dbReference type="Pfam" id="PF08545"/>
    </source>
</evidence>
<dbReference type="InterPro" id="IPR013751">
    <property type="entry name" value="ACP_syn_III_N"/>
</dbReference>
<keyword evidence="2" id="KW-0012">Acyltransferase</keyword>
<evidence type="ECO:0000259" key="3">
    <source>
        <dbReference type="Pfam" id="PF08541"/>
    </source>
</evidence>
<evidence type="ECO:0000256" key="1">
    <source>
        <dbReference type="ARBA" id="ARBA00022679"/>
    </source>
</evidence>
<dbReference type="Proteomes" id="UP000256379">
    <property type="component" value="Unassembled WGS sequence"/>
</dbReference>
<dbReference type="InterPro" id="IPR016039">
    <property type="entry name" value="Thiolase-like"/>
</dbReference>
<evidence type="ECO:0000256" key="2">
    <source>
        <dbReference type="ARBA" id="ARBA00023315"/>
    </source>
</evidence>
<dbReference type="Pfam" id="PF08541">
    <property type="entry name" value="ACP_syn_III_C"/>
    <property type="match status" value="1"/>
</dbReference>
<feature type="domain" description="Beta-ketoacyl-[acyl-carrier-protein] synthase III N-terminal" evidence="4">
    <location>
        <begin position="116"/>
        <end position="184"/>
    </location>
</feature>
<dbReference type="Gene3D" id="3.40.47.10">
    <property type="match status" value="1"/>
</dbReference>
<proteinExistence type="predicted"/>